<organism evidence="2">
    <name type="scientific">marine metagenome</name>
    <dbReference type="NCBI Taxonomy" id="408172"/>
    <lineage>
        <taxon>unclassified sequences</taxon>
        <taxon>metagenomes</taxon>
        <taxon>ecological metagenomes</taxon>
    </lineage>
</organism>
<proteinExistence type="predicted"/>
<dbReference type="EMBL" id="UINC01142956">
    <property type="protein sequence ID" value="SVD31599.1"/>
    <property type="molecule type" value="Genomic_DNA"/>
</dbReference>
<feature type="region of interest" description="Disordered" evidence="1">
    <location>
        <begin position="46"/>
        <end position="67"/>
    </location>
</feature>
<evidence type="ECO:0000313" key="2">
    <source>
        <dbReference type="EMBL" id="SVD31599.1"/>
    </source>
</evidence>
<name>A0A382UBF2_9ZZZZ</name>
<evidence type="ECO:0000256" key="1">
    <source>
        <dbReference type="SAM" id="MobiDB-lite"/>
    </source>
</evidence>
<dbReference type="AlphaFoldDB" id="A0A382UBF2"/>
<accession>A0A382UBF2</accession>
<feature type="non-terminal residue" evidence="2">
    <location>
        <position position="67"/>
    </location>
</feature>
<sequence>MLIREVIVEQQLNEGWWDNFTDWAGKVISSVAADVTGGAIGQHYRGKRDDKGDFIPGTAPSNAVASI</sequence>
<reference evidence="2" key="1">
    <citation type="submission" date="2018-05" db="EMBL/GenBank/DDBJ databases">
        <authorList>
            <person name="Lanie J.A."/>
            <person name="Ng W.-L."/>
            <person name="Kazmierczak K.M."/>
            <person name="Andrzejewski T.M."/>
            <person name="Davidsen T.M."/>
            <person name="Wayne K.J."/>
            <person name="Tettelin H."/>
            <person name="Glass J.I."/>
            <person name="Rusch D."/>
            <person name="Podicherti R."/>
            <person name="Tsui H.-C.T."/>
            <person name="Winkler M.E."/>
        </authorList>
    </citation>
    <scope>NUCLEOTIDE SEQUENCE</scope>
</reference>
<protein>
    <submittedName>
        <fullName evidence="2">Uncharacterized protein</fullName>
    </submittedName>
</protein>
<gene>
    <name evidence="2" type="ORF">METZ01_LOCUS384453</name>
</gene>